<dbReference type="FunFam" id="1.10.10.10:FF:000001">
    <property type="entry name" value="LysR family transcriptional regulator"/>
    <property type="match status" value="1"/>
</dbReference>
<dbReference type="InterPro" id="IPR005119">
    <property type="entry name" value="LysR_subst-bd"/>
</dbReference>
<dbReference type="GO" id="GO:0003677">
    <property type="term" value="F:DNA binding"/>
    <property type="evidence" value="ECO:0007669"/>
    <property type="project" value="UniProtKB-KW"/>
</dbReference>
<dbReference type="Gene3D" id="1.10.10.10">
    <property type="entry name" value="Winged helix-like DNA-binding domain superfamily/Winged helix DNA-binding domain"/>
    <property type="match status" value="1"/>
</dbReference>
<dbReference type="InterPro" id="IPR050950">
    <property type="entry name" value="HTH-type_LysR_regulators"/>
</dbReference>
<dbReference type="Proteomes" id="UP000053235">
    <property type="component" value="Unassembled WGS sequence"/>
</dbReference>
<comment type="similarity">
    <text evidence="1">Belongs to the LysR transcriptional regulatory family.</text>
</comment>
<dbReference type="AlphaFoldDB" id="A0A0M7AES1"/>
<dbReference type="PROSITE" id="PS50931">
    <property type="entry name" value="HTH_LYSR"/>
    <property type="match status" value="1"/>
</dbReference>
<accession>A0A0M7AES1</accession>
<keyword evidence="2" id="KW-0805">Transcription regulation</keyword>
<dbReference type="PRINTS" id="PR00039">
    <property type="entry name" value="HTHLYSR"/>
</dbReference>
<proteinExistence type="inferred from homology"/>
<dbReference type="SUPFAM" id="SSF46785">
    <property type="entry name" value="Winged helix' DNA-binding domain"/>
    <property type="match status" value="1"/>
</dbReference>
<dbReference type="InterPro" id="IPR000847">
    <property type="entry name" value="LysR_HTH_N"/>
</dbReference>
<dbReference type="STRING" id="388408.LAX5112_03432"/>
<dbReference type="GO" id="GO:0003700">
    <property type="term" value="F:DNA-binding transcription factor activity"/>
    <property type="evidence" value="ECO:0007669"/>
    <property type="project" value="InterPro"/>
</dbReference>
<keyword evidence="3" id="KW-0238">DNA-binding</keyword>
<dbReference type="PANTHER" id="PTHR30419">
    <property type="entry name" value="HTH-TYPE TRANSCRIPTIONAL REGULATOR YBHD"/>
    <property type="match status" value="1"/>
</dbReference>
<evidence type="ECO:0000256" key="2">
    <source>
        <dbReference type="ARBA" id="ARBA00023015"/>
    </source>
</evidence>
<dbReference type="Gene3D" id="3.40.190.290">
    <property type="match status" value="1"/>
</dbReference>
<evidence type="ECO:0000256" key="1">
    <source>
        <dbReference type="ARBA" id="ARBA00009437"/>
    </source>
</evidence>
<evidence type="ECO:0000256" key="3">
    <source>
        <dbReference type="ARBA" id="ARBA00023125"/>
    </source>
</evidence>
<dbReference type="SUPFAM" id="SSF53850">
    <property type="entry name" value="Periplasmic binding protein-like II"/>
    <property type="match status" value="1"/>
</dbReference>
<reference evidence="7" key="1">
    <citation type="submission" date="2015-07" db="EMBL/GenBank/DDBJ databases">
        <authorList>
            <person name="Rodrigo-Torres Lidia"/>
            <person name="Arahal R.David."/>
        </authorList>
    </citation>
    <scope>NUCLEOTIDE SEQUENCE [LARGE SCALE GENOMIC DNA]</scope>
    <source>
        <strain evidence="7">CECT 5112</strain>
    </source>
</reference>
<evidence type="ECO:0000259" key="5">
    <source>
        <dbReference type="PROSITE" id="PS50931"/>
    </source>
</evidence>
<dbReference type="GO" id="GO:0005829">
    <property type="term" value="C:cytosol"/>
    <property type="evidence" value="ECO:0007669"/>
    <property type="project" value="TreeGrafter"/>
</dbReference>
<name>A0A0M7AES1_9HYPH</name>
<organism evidence="6 7">
    <name type="scientific">Roseibium alexandrii</name>
    <dbReference type="NCBI Taxonomy" id="388408"/>
    <lineage>
        <taxon>Bacteria</taxon>
        <taxon>Pseudomonadati</taxon>
        <taxon>Pseudomonadota</taxon>
        <taxon>Alphaproteobacteria</taxon>
        <taxon>Hyphomicrobiales</taxon>
        <taxon>Stappiaceae</taxon>
        <taxon>Roseibium</taxon>
    </lineage>
</organism>
<dbReference type="OrthoDB" id="9811588at2"/>
<dbReference type="CDD" id="cd08440">
    <property type="entry name" value="PBP2_LTTR_like_4"/>
    <property type="match status" value="1"/>
</dbReference>
<keyword evidence="7" id="KW-1185">Reference proteome</keyword>
<dbReference type="InterPro" id="IPR036390">
    <property type="entry name" value="WH_DNA-bd_sf"/>
</dbReference>
<dbReference type="Pfam" id="PF00126">
    <property type="entry name" value="HTH_1"/>
    <property type="match status" value="1"/>
</dbReference>
<evidence type="ECO:0000256" key="4">
    <source>
        <dbReference type="ARBA" id="ARBA00023163"/>
    </source>
</evidence>
<evidence type="ECO:0000313" key="6">
    <source>
        <dbReference type="EMBL" id="CTQ73127.1"/>
    </source>
</evidence>
<gene>
    <name evidence="6" type="primary">cysL_2</name>
    <name evidence="6" type="ORF">LAX5112_03432</name>
</gene>
<sequence>MRINFDFGDLEAFLAVMETASFHLAAEQLHLSQSAVTRRIQKLEQVLGSKLFERTTRAVKPTLAAKRLQSRAEEMLDNAEETTLAMRDESVAFAHQKGAVVTIAMIPTLIAPLFLPGLSSMRQADETARIRLMDLSANDVAEAVSSGEADFGICSIGSLEANTHFEPWFDDEIVLAIPIEHQLAAQDNVRWPDLLDEDLILPARGTGNRLLIDDAMAKGRISAQWTYEVGRSTTAMEMVSGGVGIALLPRSAATSTFAQGLRFKKLPKPVVTRPIGLLTRMGVSDTPVVSSVKDSLREYAANI</sequence>
<evidence type="ECO:0000313" key="7">
    <source>
        <dbReference type="Proteomes" id="UP000053235"/>
    </source>
</evidence>
<dbReference type="Pfam" id="PF03466">
    <property type="entry name" value="LysR_substrate"/>
    <property type="match status" value="1"/>
</dbReference>
<dbReference type="InterPro" id="IPR036388">
    <property type="entry name" value="WH-like_DNA-bd_sf"/>
</dbReference>
<dbReference type="PANTHER" id="PTHR30419:SF8">
    <property type="entry name" value="NITROGEN ASSIMILATION TRANSCRIPTIONAL ACTIVATOR-RELATED"/>
    <property type="match status" value="1"/>
</dbReference>
<feature type="domain" description="HTH lysR-type" evidence="5">
    <location>
        <begin position="5"/>
        <end position="62"/>
    </location>
</feature>
<dbReference type="RefSeq" id="WP_055672842.1">
    <property type="nucleotide sequence ID" value="NZ_CXWD01000014.1"/>
</dbReference>
<dbReference type="EMBL" id="CXWD01000014">
    <property type="protein sequence ID" value="CTQ73127.1"/>
    <property type="molecule type" value="Genomic_DNA"/>
</dbReference>
<keyword evidence="4" id="KW-0804">Transcription</keyword>
<protein>
    <submittedName>
        <fullName evidence="6">CysJI operon transcriptional activator</fullName>
    </submittedName>
</protein>